<dbReference type="RefSeq" id="XP_033392711.1">
    <property type="nucleotide sequence ID" value="XM_033535070.1"/>
</dbReference>
<evidence type="ECO:0000313" key="3">
    <source>
        <dbReference type="Proteomes" id="UP000799438"/>
    </source>
</evidence>
<dbReference type="EMBL" id="ML995508">
    <property type="protein sequence ID" value="KAF2136993.1"/>
    <property type="molecule type" value="Genomic_DNA"/>
</dbReference>
<dbReference type="Proteomes" id="UP000799438">
    <property type="component" value="Unassembled WGS sequence"/>
</dbReference>
<feature type="compositionally biased region" description="Low complexity" evidence="1">
    <location>
        <begin position="201"/>
        <end position="210"/>
    </location>
</feature>
<feature type="region of interest" description="Disordered" evidence="1">
    <location>
        <begin position="85"/>
        <end position="211"/>
    </location>
</feature>
<evidence type="ECO:0000256" key="1">
    <source>
        <dbReference type="SAM" id="MobiDB-lite"/>
    </source>
</evidence>
<name>A0A6A6B0N9_9PEZI</name>
<sequence>MARAEVAEAGTVSPPAAMPCHALPCGALHCTDHTTPTGPAVPTPFRSVLGSVIRRISPSHSCLIITTIRPHPRARNPFRTYSISFPHHPRHASPTSPHPTNLSRISSAVPTNLKQTPACPLPVRAPYRTVPVTSRPVSRPEPSRPVPDLKAPRHATRHHTSPRETMDRNSQSDHLQEGSRNKSNVRSTRLPATIGLDLGTSSSFRSSVSRHPGTRLFPLLHADQLERSSSSTASFFCLAG</sequence>
<proteinExistence type="predicted"/>
<reference evidence="2" key="1">
    <citation type="journal article" date="2020" name="Stud. Mycol.">
        <title>101 Dothideomycetes genomes: a test case for predicting lifestyles and emergence of pathogens.</title>
        <authorList>
            <person name="Haridas S."/>
            <person name="Albert R."/>
            <person name="Binder M."/>
            <person name="Bloem J."/>
            <person name="Labutti K."/>
            <person name="Salamov A."/>
            <person name="Andreopoulos B."/>
            <person name="Baker S."/>
            <person name="Barry K."/>
            <person name="Bills G."/>
            <person name="Bluhm B."/>
            <person name="Cannon C."/>
            <person name="Castanera R."/>
            <person name="Culley D."/>
            <person name="Daum C."/>
            <person name="Ezra D."/>
            <person name="Gonzalez J."/>
            <person name="Henrissat B."/>
            <person name="Kuo A."/>
            <person name="Liang C."/>
            <person name="Lipzen A."/>
            <person name="Lutzoni F."/>
            <person name="Magnuson J."/>
            <person name="Mondo S."/>
            <person name="Nolan M."/>
            <person name="Ohm R."/>
            <person name="Pangilinan J."/>
            <person name="Park H.-J."/>
            <person name="Ramirez L."/>
            <person name="Alfaro M."/>
            <person name="Sun H."/>
            <person name="Tritt A."/>
            <person name="Yoshinaga Y."/>
            <person name="Zwiers L.-H."/>
            <person name="Turgeon B."/>
            <person name="Goodwin S."/>
            <person name="Spatafora J."/>
            <person name="Crous P."/>
            <person name="Grigoriev I."/>
        </authorList>
    </citation>
    <scope>NUCLEOTIDE SEQUENCE</scope>
    <source>
        <strain evidence="2">CBS 121167</strain>
    </source>
</reference>
<protein>
    <submittedName>
        <fullName evidence="2">Uncharacterized protein</fullName>
    </submittedName>
</protein>
<dbReference type="GeneID" id="54292564"/>
<keyword evidence="3" id="KW-1185">Reference proteome</keyword>
<organism evidence="2 3">
    <name type="scientific">Aplosporella prunicola CBS 121167</name>
    <dbReference type="NCBI Taxonomy" id="1176127"/>
    <lineage>
        <taxon>Eukaryota</taxon>
        <taxon>Fungi</taxon>
        <taxon>Dikarya</taxon>
        <taxon>Ascomycota</taxon>
        <taxon>Pezizomycotina</taxon>
        <taxon>Dothideomycetes</taxon>
        <taxon>Dothideomycetes incertae sedis</taxon>
        <taxon>Botryosphaeriales</taxon>
        <taxon>Aplosporellaceae</taxon>
        <taxon>Aplosporella</taxon>
    </lineage>
</organism>
<dbReference type="AlphaFoldDB" id="A0A6A6B0N9"/>
<feature type="compositionally biased region" description="Polar residues" evidence="1">
    <location>
        <begin position="93"/>
        <end position="115"/>
    </location>
</feature>
<feature type="compositionally biased region" description="Low complexity" evidence="1">
    <location>
        <begin position="128"/>
        <end position="137"/>
    </location>
</feature>
<accession>A0A6A6B0N9</accession>
<feature type="compositionally biased region" description="Basic and acidic residues" evidence="1">
    <location>
        <begin position="161"/>
        <end position="180"/>
    </location>
</feature>
<evidence type="ECO:0000313" key="2">
    <source>
        <dbReference type="EMBL" id="KAF2136993.1"/>
    </source>
</evidence>
<gene>
    <name evidence="2" type="ORF">K452DRAFT_114682</name>
</gene>